<feature type="compositionally biased region" description="Polar residues" evidence="1">
    <location>
        <begin position="30"/>
        <end position="39"/>
    </location>
</feature>
<protein>
    <submittedName>
        <fullName evidence="2">Uncharacterized protein</fullName>
    </submittedName>
</protein>
<feature type="compositionally biased region" description="Gly residues" evidence="1">
    <location>
        <begin position="191"/>
        <end position="207"/>
    </location>
</feature>
<evidence type="ECO:0000256" key="1">
    <source>
        <dbReference type="SAM" id="MobiDB-lite"/>
    </source>
</evidence>
<accession>A0A167ST05</accession>
<dbReference type="AlphaFoldDB" id="A0A167ST05"/>
<feature type="region of interest" description="Disordered" evidence="1">
    <location>
        <begin position="266"/>
        <end position="322"/>
    </location>
</feature>
<evidence type="ECO:0000313" key="2">
    <source>
        <dbReference type="EMBL" id="KZP02216.1"/>
    </source>
</evidence>
<feature type="compositionally biased region" description="Low complexity" evidence="1">
    <location>
        <begin position="154"/>
        <end position="167"/>
    </location>
</feature>
<feature type="region of interest" description="Disordered" evidence="1">
    <location>
        <begin position="1"/>
        <end position="55"/>
    </location>
</feature>
<feature type="compositionally biased region" description="Polar residues" evidence="1">
    <location>
        <begin position="1"/>
        <end position="11"/>
    </location>
</feature>
<dbReference type="OrthoDB" id="3061363at2759"/>
<dbReference type="EMBL" id="KV418819">
    <property type="protein sequence ID" value="KZP02216.1"/>
    <property type="molecule type" value="Genomic_DNA"/>
</dbReference>
<proteinExistence type="predicted"/>
<feature type="compositionally biased region" description="Polar residues" evidence="1">
    <location>
        <begin position="312"/>
        <end position="322"/>
    </location>
</feature>
<evidence type="ECO:0000313" key="3">
    <source>
        <dbReference type="Proteomes" id="UP000076532"/>
    </source>
</evidence>
<organism evidence="2 3">
    <name type="scientific">Athelia psychrophila</name>
    <dbReference type="NCBI Taxonomy" id="1759441"/>
    <lineage>
        <taxon>Eukaryota</taxon>
        <taxon>Fungi</taxon>
        <taxon>Dikarya</taxon>
        <taxon>Basidiomycota</taxon>
        <taxon>Agaricomycotina</taxon>
        <taxon>Agaricomycetes</taxon>
        <taxon>Agaricomycetidae</taxon>
        <taxon>Atheliales</taxon>
        <taxon>Atheliaceae</taxon>
        <taxon>Athelia</taxon>
    </lineage>
</organism>
<gene>
    <name evidence="2" type="ORF">FIBSPDRAFT_1055998</name>
</gene>
<dbReference type="STRING" id="436010.A0A167ST05"/>
<feature type="compositionally biased region" description="Low complexity" evidence="1">
    <location>
        <begin position="42"/>
        <end position="54"/>
    </location>
</feature>
<dbReference type="Proteomes" id="UP000076532">
    <property type="component" value="Unassembled WGS sequence"/>
</dbReference>
<name>A0A167ST05_9AGAM</name>
<feature type="region of interest" description="Disordered" evidence="1">
    <location>
        <begin position="129"/>
        <end position="248"/>
    </location>
</feature>
<feature type="compositionally biased region" description="Low complexity" evidence="1">
    <location>
        <begin position="292"/>
        <end position="301"/>
    </location>
</feature>
<sequence>MSQPSTCTATAQKIPASAPTASAWAKGPPSGSTASTPRSHSPAPGAATPPAIGTHSGKPGILCQAVGIKYGFSIPRNTVGAVKQGSGVTFGSIDDDSAAIIVLPGHHVKSFGSVPAVVKVKVDARKLFQGSGSSAPTPPTESATSPSVRPANLPPRQRQYSPQGQQSQPPPPSQLGAQSYTPQLLSPLSNGAGGRPPGPNGPGGGQMNPGLSSPRLSHQHPQHPDQPPNMPPQQQQQPMPVPGWPGHYYQQDPYMQQAYCPQQWYMPGTPIPQQQQQQHMPPRFHPHPPPGSQGQPGMPMSPRNPQMPLQPGTPTQSRALTH</sequence>
<keyword evidence="3" id="KW-1185">Reference proteome</keyword>
<reference evidence="2 3" key="1">
    <citation type="journal article" date="2016" name="Mol. Biol. Evol.">
        <title>Comparative Genomics of Early-Diverging Mushroom-Forming Fungi Provides Insights into the Origins of Lignocellulose Decay Capabilities.</title>
        <authorList>
            <person name="Nagy L.G."/>
            <person name="Riley R."/>
            <person name="Tritt A."/>
            <person name="Adam C."/>
            <person name="Daum C."/>
            <person name="Floudas D."/>
            <person name="Sun H."/>
            <person name="Yadav J.S."/>
            <person name="Pangilinan J."/>
            <person name="Larsson K.H."/>
            <person name="Matsuura K."/>
            <person name="Barry K."/>
            <person name="Labutti K."/>
            <person name="Kuo R."/>
            <person name="Ohm R.A."/>
            <person name="Bhattacharya S.S."/>
            <person name="Shirouzu T."/>
            <person name="Yoshinaga Y."/>
            <person name="Martin F.M."/>
            <person name="Grigoriev I.V."/>
            <person name="Hibbett D.S."/>
        </authorList>
    </citation>
    <scope>NUCLEOTIDE SEQUENCE [LARGE SCALE GENOMIC DNA]</scope>
    <source>
        <strain evidence="2 3">CBS 109695</strain>
    </source>
</reference>
<feature type="compositionally biased region" description="Polar residues" evidence="1">
    <location>
        <begin position="175"/>
        <end position="189"/>
    </location>
</feature>
<feature type="compositionally biased region" description="Low complexity" evidence="1">
    <location>
        <begin position="130"/>
        <end position="147"/>
    </location>
</feature>
<feature type="compositionally biased region" description="Low complexity" evidence="1">
    <location>
        <begin position="267"/>
        <end position="281"/>
    </location>
</feature>